<evidence type="ECO:0008006" key="4">
    <source>
        <dbReference type="Google" id="ProtNLM"/>
    </source>
</evidence>
<reference evidence="2" key="1">
    <citation type="submission" date="2022-06" db="EMBL/GenBank/DDBJ databases">
        <authorList>
            <person name="Berger JAMES D."/>
            <person name="Berger JAMES D."/>
        </authorList>
    </citation>
    <scope>NUCLEOTIDE SEQUENCE [LARGE SCALE GENOMIC DNA]</scope>
</reference>
<keyword evidence="2" id="KW-1185">Reference proteome</keyword>
<feature type="chain" id="PRO_5041726676" description="Cadherin domain-containing protein" evidence="1">
    <location>
        <begin position="19"/>
        <end position="232"/>
    </location>
</feature>
<proteinExistence type="predicted"/>
<name>A0AA85K5M0_TRIRE</name>
<dbReference type="WBParaSite" id="TREG1_60610.1">
    <property type="protein sequence ID" value="TREG1_60610.1"/>
    <property type="gene ID" value="TREG1_60610"/>
</dbReference>
<protein>
    <recommendedName>
        <fullName evidence="4">Cadherin domain-containing protein</fullName>
    </recommendedName>
</protein>
<reference evidence="3" key="2">
    <citation type="submission" date="2023-11" db="UniProtKB">
        <authorList>
            <consortium name="WormBaseParasite"/>
        </authorList>
    </citation>
    <scope>IDENTIFICATION</scope>
</reference>
<evidence type="ECO:0000313" key="3">
    <source>
        <dbReference type="WBParaSite" id="TREG1_60610.1"/>
    </source>
</evidence>
<evidence type="ECO:0000256" key="1">
    <source>
        <dbReference type="SAM" id="SignalP"/>
    </source>
</evidence>
<feature type="signal peptide" evidence="1">
    <location>
        <begin position="1"/>
        <end position="18"/>
    </location>
</feature>
<organism evidence="2 3">
    <name type="scientific">Trichobilharzia regenti</name>
    <name type="common">Nasal bird schistosome</name>
    <dbReference type="NCBI Taxonomy" id="157069"/>
    <lineage>
        <taxon>Eukaryota</taxon>
        <taxon>Metazoa</taxon>
        <taxon>Spiralia</taxon>
        <taxon>Lophotrochozoa</taxon>
        <taxon>Platyhelminthes</taxon>
        <taxon>Trematoda</taxon>
        <taxon>Digenea</taxon>
        <taxon>Strigeidida</taxon>
        <taxon>Schistosomatoidea</taxon>
        <taxon>Schistosomatidae</taxon>
        <taxon>Trichobilharzia</taxon>
    </lineage>
</organism>
<dbReference type="AlphaFoldDB" id="A0AA85K5M0"/>
<evidence type="ECO:0000313" key="2">
    <source>
        <dbReference type="Proteomes" id="UP000050795"/>
    </source>
</evidence>
<keyword evidence="1" id="KW-0732">Signal</keyword>
<dbReference type="Proteomes" id="UP000050795">
    <property type="component" value="Unassembled WGS sequence"/>
</dbReference>
<accession>A0AA85K5M0</accession>
<sequence>MKCTSAIVFLLNFFLVQSQLLWNFSPSSKEVFHAYVNEKTHSIQVFPSIQVNPIADSKLCSIVLLPTERNNVPDFITGNVLDQDKGYGYLTFNGSLYHEAEAAGNLEAKTGFYHLRILAKDCSNPPKSTISWPITFEHIRSDVPIWSKRRYHFNIDSLHRPGDKIGKVTAYSSSLSTLDNLNNTYNSPIGDNTGMCAYTIQDSTYSFAINGHGVIRSLKRFNNHTDSVMNSM</sequence>